<feature type="non-terminal residue" evidence="3">
    <location>
        <position position="438"/>
    </location>
</feature>
<dbReference type="Pfam" id="PF00501">
    <property type="entry name" value="AMP-binding"/>
    <property type="match status" value="1"/>
</dbReference>
<dbReference type="Gene3D" id="3.30.559.30">
    <property type="entry name" value="Nonribosomal peptide synthetase, condensation domain"/>
    <property type="match status" value="1"/>
</dbReference>
<dbReference type="EMBL" id="JAERRF010000124">
    <property type="protein sequence ID" value="MBL1102881.1"/>
    <property type="molecule type" value="Genomic_DNA"/>
</dbReference>
<proteinExistence type="predicted"/>
<dbReference type="InterPro" id="IPR020845">
    <property type="entry name" value="AMP-binding_CS"/>
</dbReference>
<reference evidence="3 4" key="1">
    <citation type="submission" date="2021-01" db="EMBL/GenBank/DDBJ databases">
        <title>WGS of actinomycetes isolated from Thailand.</title>
        <authorList>
            <person name="Thawai C."/>
        </authorList>
    </citation>
    <scope>NUCLEOTIDE SEQUENCE [LARGE SCALE GENOMIC DNA]</scope>
    <source>
        <strain evidence="3 4">CA1R205</strain>
    </source>
</reference>
<evidence type="ECO:0000313" key="3">
    <source>
        <dbReference type="EMBL" id="MBL1102881.1"/>
    </source>
</evidence>
<dbReference type="Pfam" id="PF00668">
    <property type="entry name" value="Condensation"/>
    <property type="match status" value="1"/>
</dbReference>
<evidence type="ECO:0000259" key="2">
    <source>
        <dbReference type="Pfam" id="PF00668"/>
    </source>
</evidence>
<comment type="caution">
    <text evidence="3">The sequence shown here is derived from an EMBL/GenBank/DDBJ whole genome shotgun (WGS) entry which is preliminary data.</text>
</comment>
<dbReference type="RefSeq" id="WP_201883459.1">
    <property type="nucleotide sequence ID" value="NZ_JAERRF010000124.1"/>
</dbReference>
<dbReference type="Proteomes" id="UP000634229">
    <property type="component" value="Unassembled WGS sequence"/>
</dbReference>
<accession>A0ABS1NT09</accession>
<feature type="domain" description="Condensation" evidence="2">
    <location>
        <begin position="8"/>
        <end position="82"/>
    </location>
</feature>
<gene>
    <name evidence="3" type="ORF">JK363_41240</name>
</gene>
<dbReference type="PROSITE" id="PS00455">
    <property type="entry name" value="AMP_BINDING"/>
    <property type="match status" value="1"/>
</dbReference>
<organism evidence="3 4">
    <name type="scientific">Streptomyces coffeae</name>
    <dbReference type="NCBI Taxonomy" id="621382"/>
    <lineage>
        <taxon>Bacteria</taxon>
        <taxon>Bacillati</taxon>
        <taxon>Actinomycetota</taxon>
        <taxon>Actinomycetes</taxon>
        <taxon>Kitasatosporales</taxon>
        <taxon>Streptomycetaceae</taxon>
        <taxon>Streptomyces</taxon>
    </lineage>
</organism>
<feature type="domain" description="AMP-dependent synthetase/ligase" evidence="1">
    <location>
        <begin position="101"/>
        <end position="438"/>
    </location>
</feature>
<keyword evidence="4" id="KW-1185">Reference proteome</keyword>
<dbReference type="SUPFAM" id="SSF56801">
    <property type="entry name" value="Acetyl-CoA synthetase-like"/>
    <property type="match status" value="1"/>
</dbReference>
<evidence type="ECO:0000259" key="1">
    <source>
        <dbReference type="Pfam" id="PF00501"/>
    </source>
</evidence>
<feature type="non-terminal residue" evidence="3">
    <location>
        <position position="1"/>
    </location>
</feature>
<dbReference type="PANTHER" id="PTHR45527:SF1">
    <property type="entry name" value="FATTY ACID SYNTHASE"/>
    <property type="match status" value="1"/>
</dbReference>
<protein>
    <submittedName>
        <fullName evidence="3">AMP-binding protein</fullName>
    </submittedName>
</protein>
<dbReference type="PANTHER" id="PTHR45527">
    <property type="entry name" value="NONRIBOSOMAL PEPTIDE SYNTHETASE"/>
    <property type="match status" value="1"/>
</dbReference>
<dbReference type="InterPro" id="IPR001242">
    <property type="entry name" value="Condensation_dom"/>
</dbReference>
<dbReference type="Gene3D" id="3.40.50.980">
    <property type="match status" value="2"/>
</dbReference>
<dbReference type="InterPro" id="IPR000873">
    <property type="entry name" value="AMP-dep_synth/lig_dom"/>
</dbReference>
<dbReference type="SUPFAM" id="SSF52777">
    <property type="entry name" value="CoA-dependent acyltransferases"/>
    <property type="match status" value="1"/>
</dbReference>
<dbReference type="Gene3D" id="2.30.38.10">
    <property type="entry name" value="Luciferase, Domain 3"/>
    <property type="match status" value="1"/>
</dbReference>
<evidence type="ECO:0000313" key="4">
    <source>
        <dbReference type="Proteomes" id="UP000634229"/>
    </source>
</evidence>
<sequence>LEQLDLGIAKFDLSFNVQERHDKQGAAGVHGVLEYNGDLFDRESATALAGRFERLLRALMADPERPLSRVDLLAEDERQRILVDWNATAVAGAPAGLPELFEAQVARTPEAIAVADGARTLSYAQLDACANGIAQRLIAHGIGPEDLVAVAAPRSVALLAALLGVAKAGAAYLPVDPEYPAERIAHMLRDAVPALLLTAGEQTAEREEFGSLPRVHLDDVRPAENGPADRDRIRPLLPHHPAYVIYTSGSTGLPKGVVVEHGALADYLRWAGRSYPSAGGTALLHSSVSFDMTVTTLFTPLTVGGRVCVGALDDTAPPDTAPTLLKATPSHLALLDALPPHLSPTGDLLLAGEALTAEALERWRAAHPAVTVRNVYGPTETTVSCAEYRLPPGATPDEGPLPIGRPLANTRLYVLGPGLRPVPVGVPGELYVAGAGLA</sequence>
<name>A0ABS1NT09_9ACTN</name>